<feature type="region of interest" description="Disordered" evidence="2">
    <location>
        <begin position="553"/>
        <end position="612"/>
    </location>
</feature>
<evidence type="ECO:0000256" key="2">
    <source>
        <dbReference type="SAM" id="MobiDB-lite"/>
    </source>
</evidence>
<feature type="compositionally biased region" description="Low complexity" evidence="2">
    <location>
        <begin position="150"/>
        <end position="160"/>
    </location>
</feature>
<dbReference type="EMBL" id="JAVRRG010000053">
    <property type="protein sequence ID" value="KAK5092736.1"/>
    <property type="molecule type" value="Genomic_DNA"/>
</dbReference>
<feature type="region of interest" description="Disordered" evidence="2">
    <location>
        <begin position="73"/>
        <end position="166"/>
    </location>
</feature>
<feature type="region of interest" description="Disordered" evidence="2">
    <location>
        <begin position="894"/>
        <end position="943"/>
    </location>
</feature>
<proteinExistence type="predicted"/>
<name>A0ABR0KAN4_9EURO</name>
<keyword evidence="1" id="KW-0175">Coiled coil</keyword>
<feature type="compositionally biased region" description="Polar residues" evidence="2">
    <location>
        <begin position="788"/>
        <end position="803"/>
    </location>
</feature>
<organism evidence="3 4">
    <name type="scientific">Lithohypha guttulata</name>
    <dbReference type="NCBI Taxonomy" id="1690604"/>
    <lineage>
        <taxon>Eukaryota</taxon>
        <taxon>Fungi</taxon>
        <taxon>Dikarya</taxon>
        <taxon>Ascomycota</taxon>
        <taxon>Pezizomycotina</taxon>
        <taxon>Eurotiomycetes</taxon>
        <taxon>Chaetothyriomycetidae</taxon>
        <taxon>Chaetothyriales</taxon>
        <taxon>Trichomeriaceae</taxon>
        <taxon>Lithohypha</taxon>
    </lineage>
</organism>
<feature type="compositionally biased region" description="Polar residues" evidence="2">
    <location>
        <begin position="554"/>
        <end position="566"/>
    </location>
</feature>
<feature type="region of interest" description="Disordered" evidence="2">
    <location>
        <begin position="325"/>
        <end position="380"/>
    </location>
</feature>
<keyword evidence="4" id="KW-1185">Reference proteome</keyword>
<feature type="compositionally biased region" description="Polar residues" evidence="2">
    <location>
        <begin position="367"/>
        <end position="376"/>
    </location>
</feature>
<comment type="caution">
    <text evidence="3">The sequence shown here is derived from an EMBL/GenBank/DDBJ whole genome shotgun (WGS) entry which is preliminary data.</text>
</comment>
<feature type="compositionally biased region" description="Acidic residues" evidence="2">
    <location>
        <begin position="599"/>
        <end position="612"/>
    </location>
</feature>
<sequence length="1164" mass="125983">MAPPSPTLTNPDSILPILPWQRSFVSHDGPHPLLEPEVPLSQTLSNTTNSTQRNSGASDGSIHVATAISMPMSSRLSARPPTTIQGASTPIPTYTGYEHGAPLSDIYEESEANGTPRSTRRRTPSPLTDDERGRGSTTPTRPSLRHKQRISSISTSSSGGSDVGDWEDFDSSKVLSSRVAADLAQLRREDTLDVDEDTIRSRRQSREEEELAALNARAEKILENARKRLTHMEDNLKFARNSIVMPSRSPNLGAEHQPVGGLYRSISAAGASKLGKNRQTGSLAIRTSASLQHMRGASDAGVPSATMRLSRLPDTRSASALEYGSPTKYTLFPPNANQSPTSRIQPSPASSRSYTSPLRPLEEERGSPSTAETTPESAKAPLMKGLGILSPLAAVSRENLTTTCTVDRHPPRQTPTPTQIGRSTSSASTKSAKELKEQMTDLKTRIAELRSKTQEESLRRRSFQNLGTFTPSANEAPEQWYVSGPAYEDAGTPVNATAGVGWTSPALPTLPNISKPALQLQNYGGGNDSAPVTPANARFLDIDRMTPDTEAKLLSSTRTDRNTPSLARQRDVVDEQEEEDGDGRQAFDSVVEQTRYEDASGEIEDDSDGDTEQIAENEEEQIYLNEVLEESLRDAEVEPEVPAIPGSYVETLDGIPAFVRHEAQRHEDRLDAFDYENMFLHSAMGTYTGRSINGSDSGSDADTDDNGSVETSRAGSRTPVEDAEEEQEIETESATDKEMAGMTTRGVGPGHSRQITPQSIHTQYDPKQLQSPPRTELPEPPKPWVHARSSSMDSVTTSGTFETATEGERYEETPNEILNWDPAPSSSIGNTPTSHQVYRSNQAQGSPMRTRHGFSSPLRQQHFEVSYDRQKAMQSPGLGLGVVGAENAQYINDNGVPERFQGRPSPTHSRQSSVASAPQSFRPESQATIVAASPAKGHKRQYSSIDRARSPLTPSNHNGSPVVVTVASSPQRQVVINRALQRPGSYAVQPQTAGPPNAPLPAPPSSAILQGQMARSTEVNIKRSNSVPKWIPSMSQGRYVPQKQQQGQLETPPALRDTSTAPPVPGAMPNTEILMESLIKLADPSFALAPGIRFGEVDKHLVLGLLGAVGGVCNGILRASVQPGSPAMGKAQAEQLVYMLRTRFEEATNILEGQNRDSTAQRDG</sequence>
<feature type="region of interest" description="Disordered" evidence="2">
    <location>
        <begin position="1041"/>
        <end position="1063"/>
    </location>
</feature>
<feature type="region of interest" description="Disordered" evidence="2">
    <location>
        <begin position="287"/>
        <end position="313"/>
    </location>
</feature>
<feature type="region of interest" description="Disordered" evidence="2">
    <location>
        <begin position="405"/>
        <end position="433"/>
    </location>
</feature>
<accession>A0ABR0KAN4</accession>
<feature type="coiled-coil region" evidence="1">
    <location>
        <begin position="204"/>
        <end position="242"/>
    </location>
</feature>
<feature type="compositionally biased region" description="Polar residues" evidence="2">
    <location>
        <begin position="904"/>
        <end position="928"/>
    </location>
</feature>
<feature type="compositionally biased region" description="Polar residues" evidence="2">
    <location>
        <begin position="335"/>
        <end position="356"/>
    </location>
</feature>
<feature type="compositionally biased region" description="Low complexity" evidence="2">
    <location>
        <begin position="40"/>
        <end position="55"/>
    </location>
</feature>
<gene>
    <name evidence="3" type="ORF">LTR24_004928</name>
</gene>
<feature type="compositionally biased region" description="Acidic residues" evidence="2">
    <location>
        <begin position="721"/>
        <end position="733"/>
    </location>
</feature>
<feature type="region of interest" description="Disordered" evidence="2">
    <location>
        <begin position="691"/>
        <end position="832"/>
    </location>
</feature>
<dbReference type="Proteomes" id="UP001345013">
    <property type="component" value="Unassembled WGS sequence"/>
</dbReference>
<feature type="compositionally biased region" description="Low complexity" evidence="2">
    <location>
        <begin position="415"/>
        <end position="430"/>
    </location>
</feature>
<evidence type="ECO:0000313" key="3">
    <source>
        <dbReference type="EMBL" id="KAK5092736.1"/>
    </source>
</evidence>
<feature type="compositionally biased region" description="Polar residues" evidence="2">
    <location>
        <begin position="73"/>
        <end position="92"/>
    </location>
</feature>
<evidence type="ECO:0000313" key="4">
    <source>
        <dbReference type="Proteomes" id="UP001345013"/>
    </source>
</evidence>
<feature type="region of interest" description="Disordered" evidence="2">
    <location>
        <begin position="25"/>
        <end position="60"/>
    </location>
</feature>
<reference evidence="3 4" key="1">
    <citation type="submission" date="2023-08" db="EMBL/GenBank/DDBJ databases">
        <title>Black Yeasts Isolated from many extreme environments.</title>
        <authorList>
            <person name="Coleine C."/>
            <person name="Stajich J.E."/>
            <person name="Selbmann L."/>
        </authorList>
    </citation>
    <scope>NUCLEOTIDE SEQUENCE [LARGE SCALE GENOMIC DNA]</scope>
    <source>
        <strain evidence="3 4">CCFEE 5885</strain>
    </source>
</reference>
<feature type="compositionally biased region" description="Polar residues" evidence="2">
    <location>
        <begin position="753"/>
        <end position="762"/>
    </location>
</feature>
<protein>
    <submittedName>
        <fullName evidence="3">Uncharacterized protein</fullName>
    </submittedName>
</protein>
<evidence type="ECO:0000256" key="1">
    <source>
        <dbReference type="SAM" id="Coils"/>
    </source>
</evidence>